<evidence type="ECO:0000313" key="1">
    <source>
        <dbReference type="EMBL" id="ACD71877.1"/>
    </source>
</evidence>
<protein>
    <submittedName>
        <fullName evidence="1">Uncharacterized protein</fullName>
    </submittedName>
</protein>
<dbReference type="EMBL" id="CP000887">
    <property type="protein sequence ID" value="ACD71877.1"/>
    <property type="molecule type" value="Genomic_DNA"/>
</dbReference>
<proteinExistence type="predicted"/>
<dbReference type="Proteomes" id="UP000002565">
    <property type="component" value="Chromosome 1"/>
</dbReference>
<dbReference type="HOGENOM" id="CLU_3363709_0_0_5"/>
<accession>A0A0F6AP75</accession>
<gene>
    <name evidence="1" type="ordered locus">BAbS19_I03360</name>
</gene>
<sequence>MPEEATHHEIDFSSSDWGRNGFLILARKRKFPSHN</sequence>
<evidence type="ECO:0000313" key="2">
    <source>
        <dbReference type="Proteomes" id="UP000002565"/>
    </source>
</evidence>
<name>A0A0F6AP75_BRUA1</name>
<dbReference type="KEGG" id="bmc:BAbS19_I03360"/>
<reference evidence="1 2" key="1">
    <citation type="journal article" date="2008" name="PLoS ONE">
        <title>Genome sequence of Brucella abortus vaccine strain S19 compared to virulent strains yields candidate virulence genes.</title>
        <authorList>
            <person name="Crasta O.R."/>
            <person name="Folkerts O."/>
            <person name="Fei Z."/>
            <person name="Mane S.P."/>
            <person name="Evans C."/>
            <person name="Martino-Catt S."/>
            <person name="Bricker B."/>
            <person name="Yu G."/>
            <person name="Du L."/>
            <person name="Sobral B.W."/>
        </authorList>
    </citation>
    <scope>NUCLEOTIDE SEQUENCE [LARGE SCALE GENOMIC DNA]</scope>
    <source>
        <strain evidence="1 2">S19</strain>
    </source>
</reference>
<organism evidence="1 2">
    <name type="scientific">Brucella abortus (strain S19)</name>
    <dbReference type="NCBI Taxonomy" id="430066"/>
    <lineage>
        <taxon>Bacteria</taxon>
        <taxon>Pseudomonadati</taxon>
        <taxon>Pseudomonadota</taxon>
        <taxon>Alphaproteobacteria</taxon>
        <taxon>Hyphomicrobiales</taxon>
        <taxon>Brucellaceae</taxon>
        <taxon>Brucella/Ochrobactrum group</taxon>
        <taxon>Brucella</taxon>
    </lineage>
</organism>
<dbReference type="AlphaFoldDB" id="A0A0F6AP75"/>